<dbReference type="EMBL" id="KZ503834">
    <property type="protein sequence ID" value="PKU61132.1"/>
    <property type="molecule type" value="Genomic_DNA"/>
</dbReference>
<evidence type="ECO:0000256" key="1">
    <source>
        <dbReference type="SAM" id="Coils"/>
    </source>
</evidence>
<evidence type="ECO:0000313" key="2">
    <source>
        <dbReference type="EMBL" id="PKU61132.1"/>
    </source>
</evidence>
<reference evidence="2 3" key="1">
    <citation type="journal article" date="2016" name="Sci. Rep.">
        <title>The Dendrobium catenatum Lindl. genome sequence provides insights into polysaccharide synthase, floral development and adaptive evolution.</title>
        <authorList>
            <person name="Zhang G.Q."/>
            <person name="Xu Q."/>
            <person name="Bian C."/>
            <person name="Tsai W.C."/>
            <person name="Yeh C.M."/>
            <person name="Liu K.W."/>
            <person name="Yoshida K."/>
            <person name="Zhang L.S."/>
            <person name="Chang S.B."/>
            <person name="Chen F."/>
            <person name="Shi Y."/>
            <person name="Su Y.Y."/>
            <person name="Zhang Y.Q."/>
            <person name="Chen L.J."/>
            <person name="Yin Y."/>
            <person name="Lin M."/>
            <person name="Huang H."/>
            <person name="Deng H."/>
            <person name="Wang Z.W."/>
            <person name="Zhu S.L."/>
            <person name="Zhao X."/>
            <person name="Deng C."/>
            <person name="Niu S.C."/>
            <person name="Huang J."/>
            <person name="Wang M."/>
            <person name="Liu G.H."/>
            <person name="Yang H.J."/>
            <person name="Xiao X.J."/>
            <person name="Hsiao Y.Y."/>
            <person name="Wu W.L."/>
            <person name="Chen Y.Y."/>
            <person name="Mitsuda N."/>
            <person name="Ohme-Takagi M."/>
            <person name="Luo Y.B."/>
            <person name="Van de Peer Y."/>
            <person name="Liu Z.J."/>
        </authorList>
    </citation>
    <scope>NUCLEOTIDE SEQUENCE [LARGE SCALE GENOMIC DNA]</scope>
    <source>
        <tissue evidence="2">The whole plant</tissue>
    </source>
</reference>
<protein>
    <submittedName>
        <fullName evidence="2">WEB family protein</fullName>
    </submittedName>
</protein>
<keyword evidence="1" id="KW-0175">Coiled coil</keyword>
<dbReference type="Proteomes" id="UP000233837">
    <property type="component" value="Unassembled WGS sequence"/>
</dbReference>
<gene>
    <name evidence="2" type="ORF">MA16_Dca025295</name>
</gene>
<dbReference type="STRING" id="906689.A0A2I0VCK1"/>
<proteinExistence type="predicted"/>
<organism evidence="2 3">
    <name type="scientific">Dendrobium catenatum</name>
    <dbReference type="NCBI Taxonomy" id="906689"/>
    <lineage>
        <taxon>Eukaryota</taxon>
        <taxon>Viridiplantae</taxon>
        <taxon>Streptophyta</taxon>
        <taxon>Embryophyta</taxon>
        <taxon>Tracheophyta</taxon>
        <taxon>Spermatophyta</taxon>
        <taxon>Magnoliopsida</taxon>
        <taxon>Liliopsida</taxon>
        <taxon>Asparagales</taxon>
        <taxon>Orchidaceae</taxon>
        <taxon>Epidendroideae</taxon>
        <taxon>Malaxideae</taxon>
        <taxon>Dendrobiinae</taxon>
        <taxon>Dendrobium</taxon>
    </lineage>
</organism>
<accession>A0A2I0VCK1</accession>
<name>A0A2I0VCK1_9ASPA</name>
<dbReference type="AlphaFoldDB" id="A0A2I0VCK1"/>
<sequence length="206" mass="23926">MERGRSRGVGAFMVKAEIDTSLPFRSVKEAVMLFGEKVLAGEIENKLNDMRATASKNRQTTSSLHSLEKELEQTRQNLFNAREERKETVNYLNSLIQELEKTKIELQQLKARQREMPTMDLEIEKIKFVENSMPILNQVTEFQSKKYAKFNNPPSSGRFLSSEHLLSDRKVSMDREVSEMRKKKKNKRALLPMIASMFSNKKGCRY</sequence>
<evidence type="ECO:0000313" key="3">
    <source>
        <dbReference type="Proteomes" id="UP000233837"/>
    </source>
</evidence>
<feature type="coiled-coil region" evidence="1">
    <location>
        <begin position="57"/>
        <end position="116"/>
    </location>
</feature>
<dbReference type="OrthoDB" id="4585693at2759"/>
<keyword evidence="3" id="KW-1185">Reference proteome</keyword>
<reference evidence="2 3" key="2">
    <citation type="journal article" date="2017" name="Nature">
        <title>The Apostasia genome and the evolution of orchids.</title>
        <authorList>
            <person name="Zhang G.Q."/>
            <person name="Liu K.W."/>
            <person name="Li Z."/>
            <person name="Lohaus R."/>
            <person name="Hsiao Y.Y."/>
            <person name="Niu S.C."/>
            <person name="Wang J.Y."/>
            <person name="Lin Y.C."/>
            <person name="Xu Q."/>
            <person name="Chen L.J."/>
            <person name="Yoshida K."/>
            <person name="Fujiwara S."/>
            <person name="Wang Z.W."/>
            <person name="Zhang Y.Q."/>
            <person name="Mitsuda N."/>
            <person name="Wang M."/>
            <person name="Liu G.H."/>
            <person name="Pecoraro L."/>
            <person name="Huang H.X."/>
            <person name="Xiao X.J."/>
            <person name="Lin M."/>
            <person name="Wu X.Y."/>
            <person name="Wu W.L."/>
            <person name="Chen Y.Y."/>
            <person name="Chang S.B."/>
            <person name="Sakamoto S."/>
            <person name="Ohme-Takagi M."/>
            <person name="Yagi M."/>
            <person name="Zeng S.J."/>
            <person name="Shen C.Y."/>
            <person name="Yeh C.M."/>
            <person name="Luo Y.B."/>
            <person name="Tsai W.C."/>
            <person name="Van de Peer Y."/>
            <person name="Liu Z.J."/>
        </authorList>
    </citation>
    <scope>NUCLEOTIDE SEQUENCE [LARGE SCALE GENOMIC DNA]</scope>
    <source>
        <tissue evidence="2">The whole plant</tissue>
    </source>
</reference>